<accession>A0ABS4KAU7</accession>
<comment type="caution">
    <text evidence="1">The sequence shown here is derived from an EMBL/GenBank/DDBJ whole genome shotgun (WGS) entry which is preliminary data.</text>
</comment>
<gene>
    <name evidence="1" type="ORF">J2Z71_000418</name>
</gene>
<organism evidence="1 2">
    <name type="scientific">Peptoniphilus stercorisuis</name>
    <dbReference type="NCBI Taxonomy" id="1436965"/>
    <lineage>
        <taxon>Bacteria</taxon>
        <taxon>Bacillati</taxon>
        <taxon>Bacillota</taxon>
        <taxon>Tissierellia</taxon>
        <taxon>Tissierellales</taxon>
        <taxon>Peptoniphilaceae</taxon>
        <taxon>Peptoniphilus</taxon>
    </lineage>
</organism>
<dbReference type="Proteomes" id="UP001519306">
    <property type="component" value="Unassembled WGS sequence"/>
</dbReference>
<protein>
    <submittedName>
        <fullName evidence="1">Uncharacterized protein</fullName>
    </submittedName>
</protein>
<dbReference type="RefSeq" id="WP_210060201.1">
    <property type="nucleotide sequence ID" value="NZ_JAGGLJ010000003.1"/>
</dbReference>
<evidence type="ECO:0000313" key="2">
    <source>
        <dbReference type="Proteomes" id="UP001519306"/>
    </source>
</evidence>
<evidence type="ECO:0000313" key="1">
    <source>
        <dbReference type="EMBL" id="MBP2024895.1"/>
    </source>
</evidence>
<sequence length="90" mass="10721">MFKTLLINQLNTADKNDNRKIFFLLGNMEDVRNDLLEVFNKKDSKYYGKITFRYNGISIIMSTNEIPDVIRKLIEMDIDIYSVYEAYEPR</sequence>
<dbReference type="EMBL" id="JAGGLJ010000003">
    <property type="protein sequence ID" value="MBP2024895.1"/>
    <property type="molecule type" value="Genomic_DNA"/>
</dbReference>
<reference evidence="1 2" key="1">
    <citation type="submission" date="2021-03" db="EMBL/GenBank/DDBJ databases">
        <title>Genomic Encyclopedia of Type Strains, Phase IV (KMG-IV): sequencing the most valuable type-strain genomes for metagenomic binning, comparative biology and taxonomic classification.</title>
        <authorList>
            <person name="Goeker M."/>
        </authorList>
    </citation>
    <scope>NUCLEOTIDE SEQUENCE [LARGE SCALE GENOMIC DNA]</scope>
    <source>
        <strain evidence="1 2">DSM 27563</strain>
    </source>
</reference>
<proteinExistence type="predicted"/>
<name>A0ABS4KAU7_9FIRM</name>
<keyword evidence="2" id="KW-1185">Reference proteome</keyword>